<evidence type="ECO:0000259" key="6">
    <source>
        <dbReference type="Pfam" id="PF08281"/>
    </source>
</evidence>
<reference evidence="8" key="1">
    <citation type="journal article" date="2019" name="Int. J. Syst. Evol. Microbiol.">
        <title>The Global Catalogue of Microorganisms (GCM) 10K type strain sequencing project: providing services to taxonomists for standard genome sequencing and annotation.</title>
        <authorList>
            <consortium name="The Broad Institute Genomics Platform"/>
            <consortium name="The Broad Institute Genome Sequencing Center for Infectious Disease"/>
            <person name="Wu L."/>
            <person name="Ma J."/>
        </authorList>
    </citation>
    <scope>NUCLEOTIDE SEQUENCE [LARGE SCALE GENOMIC DNA]</scope>
    <source>
        <strain evidence="8">JCM 30071</strain>
    </source>
</reference>
<protein>
    <submittedName>
        <fullName evidence="7">RNA polymerase</fullName>
    </submittedName>
</protein>
<gene>
    <name evidence="7" type="ORF">GCM10007111_30310</name>
</gene>
<proteinExistence type="inferred from homology"/>
<dbReference type="InterPro" id="IPR007627">
    <property type="entry name" value="RNA_pol_sigma70_r2"/>
</dbReference>
<dbReference type="CDD" id="cd06171">
    <property type="entry name" value="Sigma70_r4"/>
    <property type="match status" value="1"/>
</dbReference>
<name>A0ABQ2DSV9_9BACI</name>
<comment type="similarity">
    <text evidence="1">Belongs to the sigma-70 factor family. ECF subfamily.</text>
</comment>
<dbReference type="RefSeq" id="WP_188943631.1">
    <property type="nucleotide sequence ID" value="NZ_BMPN01000005.1"/>
</dbReference>
<evidence type="ECO:0000256" key="4">
    <source>
        <dbReference type="ARBA" id="ARBA00023163"/>
    </source>
</evidence>
<feature type="domain" description="RNA polymerase sigma factor 70 region 4 type 2" evidence="6">
    <location>
        <begin position="121"/>
        <end position="173"/>
    </location>
</feature>
<dbReference type="NCBIfam" id="TIGR02937">
    <property type="entry name" value="sigma70-ECF"/>
    <property type="match status" value="1"/>
</dbReference>
<feature type="domain" description="RNA polymerase sigma-70 region 2" evidence="5">
    <location>
        <begin position="23"/>
        <end position="90"/>
    </location>
</feature>
<dbReference type="EMBL" id="BMPN01000005">
    <property type="protein sequence ID" value="GGJ66270.1"/>
    <property type="molecule type" value="Genomic_DNA"/>
</dbReference>
<dbReference type="InterPro" id="IPR013249">
    <property type="entry name" value="RNA_pol_sigma70_r4_t2"/>
</dbReference>
<dbReference type="Pfam" id="PF04542">
    <property type="entry name" value="Sigma70_r2"/>
    <property type="match status" value="1"/>
</dbReference>
<keyword evidence="4" id="KW-0804">Transcription</keyword>
<dbReference type="Gene3D" id="1.10.1740.10">
    <property type="match status" value="1"/>
</dbReference>
<dbReference type="InterPro" id="IPR013325">
    <property type="entry name" value="RNA_pol_sigma_r2"/>
</dbReference>
<evidence type="ECO:0000313" key="8">
    <source>
        <dbReference type="Proteomes" id="UP000634435"/>
    </source>
</evidence>
<keyword evidence="8" id="KW-1185">Reference proteome</keyword>
<dbReference type="Proteomes" id="UP000634435">
    <property type="component" value="Unassembled WGS sequence"/>
</dbReference>
<dbReference type="Gene3D" id="1.10.10.10">
    <property type="entry name" value="Winged helix-like DNA-binding domain superfamily/Winged helix DNA-binding domain"/>
    <property type="match status" value="1"/>
</dbReference>
<dbReference type="Pfam" id="PF08281">
    <property type="entry name" value="Sigma70_r4_2"/>
    <property type="match status" value="1"/>
</dbReference>
<evidence type="ECO:0000256" key="2">
    <source>
        <dbReference type="ARBA" id="ARBA00023015"/>
    </source>
</evidence>
<dbReference type="InterPro" id="IPR013324">
    <property type="entry name" value="RNA_pol_sigma_r3/r4-like"/>
</dbReference>
<dbReference type="PANTHER" id="PTHR43133:SF62">
    <property type="entry name" value="RNA POLYMERASE SIGMA FACTOR SIGZ"/>
    <property type="match status" value="1"/>
</dbReference>
<evidence type="ECO:0000256" key="3">
    <source>
        <dbReference type="ARBA" id="ARBA00023082"/>
    </source>
</evidence>
<organism evidence="7 8">
    <name type="scientific">Virgibacillus kapii</name>
    <dbReference type="NCBI Taxonomy" id="1638645"/>
    <lineage>
        <taxon>Bacteria</taxon>
        <taxon>Bacillati</taxon>
        <taxon>Bacillota</taxon>
        <taxon>Bacilli</taxon>
        <taxon>Bacillales</taxon>
        <taxon>Bacillaceae</taxon>
        <taxon>Virgibacillus</taxon>
    </lineage>
</organism>
<evidence type="ECO:0000259" key="5">
    <source>
        <dbReference type="Pfam" id="PF04542"/>
    </source>
</evidence>
<dbReference type="SUPFAM" id="SSF88659">
    <property type="entry name" value="Sigma3 and sigma4 domains of RNA polymerase sigma factors"/>
    <property type="match status" value="1"/>
</dbReference>
<accession>A0ABQ2DSV9</accession>
<evidence type="ECO:0000256" key="1">
    <source>
        <dbReference type="ARBA" id="ARBA00010641"/>
    </source>
</evidence>
<dbReference type="SUPFAM" id="SSF88946">
    <property type="entry name" value="Sigma2 domain of RNA polymerase sigma factors"/>
    <property type="match status" value="1"/>
</dbReference>
<comment type="caution">
    <text evidence="7">The sequence shown here is derived from an EMBL/GenBank/DDBJ whole genome shotgun (WGS) entry which is preliminary data.</text>
</comment>
<sequence length="187" mass="22328">MREQDIELFHRVQNKDEVALELLYDRYEKLLFSFSFRMTNNKFLAEEAVQDVFTKLWSKSLPYSEEKGKFSSWLLTITRNACLDLLRKKKSNDYELKERDALQEDNDPSPEETAEWKEQHEEIQHAIKELKTEQQEIINLFYFRGFTQSQIAKKCNLPLGTVKGRVRLSLQHLNKILTKKKERGIRE</sequence>
<dbReference type="InterPro" id="IPR039425">
    <property type="entry name" value="RNA_pol_sigma-70-like"/>
</dbReference>
<dbReference type="InterPro" id="IPR014284">
    <property type="entry name" value="RNA_pol_sigma-70_dom"/>
</dbReference>
<keyword evidence="2" id="KW-0805">Transcription regulation</keyword>
<evidence type="ECO:0000313" key="7">
    <source>
        <dbReference type="EMBL" id="GGJ66270.1"/>
    </source>
</evidence>
<dbReference type="PANTHER" id="PTHR43133">
    <property type="entry name" value="RNA POLYMERASE ECF-TYPE SIGMA FACTO"/>
    <property type="match status" value="1"/>
</dbReference>
<keyword evidence="3" id="KW-0731">Sigma factor</keyword>
<dbReference type="InterPro" id="IPR036388">
    <property type="entry name" value="WH-like_DNA-bd_sf"/>
</dbReference>